<reference evidence="5" key="1">
    <citation type="submission" date="2025-08" db="UniProtKB">
        <authorList>
            <consortium name="RefSeq"/>
        </authorList>
    </citation>
    <scope>IDENTIFICATION</scope>
    <source>
        <strain evidence="5">USDA-PBARC FA_bdor</strain>
        <tissue evidence="5">Whole organism</tissue>
    </source>
</reference>
<dbReference type="GO" id="GO:0007264">
    <property type="term" value="P:small GTPase-mediated signal transduction"/>
    <property type="evidence" value="ECO:0007669"/>
    <property type="project" value="InterPro"/>
</dbReference>
<dbReference type="Gene3D" id="2.170.150.10">
    <property type="entry name" value="Metal Binding Protein, Guanine Nucleotide Exchange Factor, Chain A"/>
    <property type="match status" value="1"/>
</dbReference>
<evidence type="ECO:0000313" key="4">
    <source>
        <dbReference type="Proteomes" id="UP000694866"/>
    </source>
</evidence>
<dbReference type="KEGG" id="fas:105268333"/>
<dbReference type="GO" id="GO:0006892">
    <property type="term" value="P:post-Golgi vesicle-mediated transport"/>
    <property type="evidence" value="ECO:0007669"/>
    <property type="project" value="TreeGrafter"/>
</dbReference>
<organism evidence="4 5">
    <name type="scientific">Fopius arisanus</name>
    <dbReference type="NCBI Taxonomy" id="64838"/>
    <lineage>
        <taxon>Eukaryota</taxon>
        <taxon>Metazoa</taxon>
        <taxon>Ecdysozoa</taxon>
        <taxon>Arthropoda</taxon>
        <taxon>Hexapoda</taxon>
        <taxon>Insecta</taxon>
        <taxon>Pterygota</taxon>
        <taxon>Neoptera</taxon>
        <taxon>Endopterygota</taxon>
        <taxon>Hymenoptera</taxon>
        <taxon>Apocrita</taxon>
        <taxon>Ichneumonoidea</taxon>
        <taxon>Braconidae</taxon>
        <taxon>Opiinae</taxon>
        <taxon>Fopius</taxon>
    </lineage>
</organism>
<dbReference type="PANTHER" id="PTHR13276">
    <property type="entry name" value="GUANINE NUCLEOTIDE EXCHANGE FACTOR MSS4"/>
    <property type="match status" value="1"/>
</dbReference>
<dbReference type="CTD" id="34142"/>
<dbReference type="InterPro" id="IPR011323">
    <property type="entry name" value="Mss4/transl-control_tumour"/>
</dbReference>
<dbReference type="InterPro" id="IPR011057">
    <property type="entry name" value="Mss4-like_sf"/>
</dbReference>
<evidence type="ECO:0000256" key="3">
    <source>
        <dbReference type="ARBA" id="ARBA00022927"/>
    </source>
</evidence>
<dbReference type="FunFam" id="2.170.150.10:FF:000005">
    <property type="entry name" value="Guanine nucleotide exchange factor MSS4"/>
    <property type="match status" value="1"/>
</dbReference>
<dbReference type="GO" id="GO:0016020">
    <property type="term" value="C:membrane"/>
    <property type="evidence" value="ECO:0007669"/>
    <property type="project" value="TreeGrafter"/>
</dbReference>
<dbReference type="SUPFAM" id="SSF51316">
    <property type="entry name" value="Mss4-like"/>
    <property type="match status" value="1"/>
</dbReference>
<evidence type="ECO:0000256" key="1">
    <source>
        <dbReference type="ARBA" id="ARBA00022448"/>
    </source>
</evidence>
<keyword evidence="2" id="KW-0344">Guanine-nucleotide releasing factor</keyword>
<dbReference type="AlphaFoldDB" id="A0A9R1TBP1"/>
<dbReference type="Proteomes" id="UP000694866">
    <property type="component" value="Unplaced"/>
</dbReference>
<keyword evidence="4" id="KW-1185">Reference proteome</keyword>
<gene>
    <name evidence="5" type="primary">strat</name>
</gene>
<proteinExistence type="predicted"/>
<dbReference type="InterPro" id="IPR007515">
    <property type="entry name" value="Mss4"/>
</dbReference>
<dbReference type="GO" id="GO:0015031">
    <property type="term" value="P:protein transport"/>
    <property type="evidence" value="ECO:0007669"/>
    <property type="project" value="UniProtKB-KW"/>
</dbReference>
<accession>A0A9R1TBP1</accession>
<dbReference type="GO" id="GO:0005829">
    <property type="term" value="C:cytosol"/>
    <property type="evidence" value="ECO:0007669"/>
    <property type="project" value="TreeGrafter"/>
</dbReference>
<dbReference type="GeneID" id="105268333"/>
<keyword evidence="1" id="KW-0813">Transport</keyword>
<evidence type="ECO:0000256" key="2">
    <source>
        <dbReference type="ARBA" id="ARBA00022658"/>
    </source>
</evidence>
<protein>
    <submittedName>
        <fullName evidence="5">Guanine nucleotide exchange factor MSS4 homolog</fullName>
    </submittedName>
</protein>
<dbReference type="Pfam" id="PF04421">
    <property type="entry name" value="Mss4"/>
    <property type="match status" value="1"/>
</dbReference>
<evidence type="ECO:0000313" key="5">
    <source>
        <dbReference type="RefSeq" id="XP_011306108.1"/>
    </source>
</evidence>
<dbReference type="GO" id="GO:0005085">
    <property type="term" value="F:guanyl-nucleotide exchange factor activity"/>
    <property type="evidence" value="ECO:0007669"/>
    <property type="project" value="UniProtKB-KW"/>
</dbReference>
<dbReference type="GO" id="GO:0008270">
    <property type="term" value="F:zinc ion binding"/>
    <property type="evidence" value="ECO:0007669"/>
    <property type="project" value="TreeGrafter"/>
</dbReference>
<sequence length="126" mass="14177">MSSTVESNYKDKCDGSGKNKSKIYCQFCPSVILNPGMGTFLVHEFDLPHVRSKGDEGVESQLAKYTDYWLIEDMYTFENVSITKTVGNIKYLACADCEIGPIGYMDQSTKKCYVALSRVTYTHKCP</sequence>
<dbReference type="PROSITE" id="PS51796">
    <property type="entry name" value="MSS4"/>
    <property type="match status" value="1"/>
</dbReference>
<keyword evidence="3" id="KW-0653">Protein transport</keyword>
<name>A0A9R1TBP1_9HYME</name>
<dbReference type="RefSeq" id="XP_011306108.1">
    <property type="nucleotide sequence ID" value="XM_011307806.1"/>
</dbReference>
<dbReference type="OrthoDB" id="30840at2759"/>
<dbReference type="PANTHER" id="PTHR13276:SF0">
    <property type="entry name" value="GUANINE NUCLEOTIDE EXCHANGE FACTOR MSS4"/>
    <property type="match status" value="1"/>
</dbReference>